<reference evidence="1 2" key="1">
    <citation type="submission" date="2019-11" db="EMBL/GenBank/DDBJ databases">
        <title>Isolation and Application of One Kind of P-Hydroxybenzoic Acid Degrading Bacterium in Mitigating Cropping Obstacle of Cucumber.</title>
        <authorList>
            <person name="Wu F."/>
            <person name="An Y."/>
        </authorList>
    </citation>
    <scope>NUCLEOTIDE SEQUENCE [LARGE SCALE GENOMIC DNA]</scope>
    <source>
        <strain evidence="1 2">P620</strain>
    </source>
</reference>
<dbReference type="Proteomes" id="UP000427108">
    <property type="component" value="Chromosome"/>
</dbReference>
<protein>
    <submittedName>
        <fullName evidence="1">Uncharacterized protein</fullName>
    </submittedName>
</protein>
<gene>
    <name evidence="1" type="ORF">GJ746_11345</name>
</gene>
<dbReference type="AlphaFoldDB" id="A0A6B8MXT1"/>
<dbReference type="EMBL" id="CP046115">
    <property type="protein sequence ID" value="QGN37858.1"/>
    <property type="molecule type" value="Genomic_DNA"/>
</dbReference>
<evidence type="ECO:0000313" key="2">
    <source>
        <dbReference type="Proteomes" id="UP000427108"/>
    </source>
</evidence>
<dbReference type="OrthoDB" id="6520322at2"/>
<dbReference type="RefSeq" id="WP_154680280.1">
    <property type="nucleotide sequence ID" value="NZ_CP046115.1"/>
</dbReference>
<evidence type="ECO:0000313" key="1">
    <source>
        <dbReference type="EMBL" id="QGN37858.1"/>
    </source>
</evidence>
<organism evidence="1 2">
    <name type="scientific">Klebsiella oxytoca</name>
    <dbReference type="NCBI Taxonomy" id="571"/>
    <lineage>
        <taxon>Bacteria</taxon>
        <taxon>Pseudomonadati</taxon>
        <taxon>Pseudomonadota</taxon>
        <taxon>Gammaproteobacteria</taxon>
        <taxon>Enterobacterales</taxon>
        <taxon>Enterobacteriaceae</taxon>
        <taxon>Klebsiella/Raoultella group</taxon>
        <taxon>Klebsiella</taxon>
    </lineage>
</organism>
<proteinExistence type="predicted"/>
<sequence>MGTVKANNLEQAQQLLQSADAIKIELNFELDSDEFFNFAIEYCTNGTKLTRVDDRFVISRKKVVK</sequence>
<name>A0A6B8MXT1_KLEOX</name>
<accession>A0A6B8MXT1</accession>